<reference evidence="8 9" key="1">
    <citation type="submission" date="2019-03" db="EMBL/GenBank/DDBJ databases">
        <title>Genomic analyses of the natural microbiome of Caenorhabditis elegans.</title>
        <authorList>
            <person name="Samuel B."/>
        </authorList>
    </citation>
    <scope>NUCLEOTIDE SEQUENCE [LARGE SCALE GENOMIC DNA]</scope>
    <source>
        <strain evidence="8 9">JUb18</strain>
    </source>
</reference>
<dbReference type="RefSeq" id="WP_133615341.1">
    <property type="nucleotide sequence ID" value="NZ_SNYA01000001.1"/>
</dbReference>
<evidence type="ECO:0000259" key="6">
    <source>
        <dbReference type="Pfam" id="PF07679"/>
    </source>
</evidence>
<keyword evidence="2" id="KW-0677">Repeat</keyword>
<dbReference type="Pfam" id="PF00415">
    <property type="entry name" value="RCC1"/>
    <property type="match status" value="1"/>
</dbReference>
<dbReference type="GO" id="GO:0005085">
    <property type="term" value="F:guanyl-nucleotide exchange factor activity"/>
    <property type="evidence" value="ECO:0007669"/>
    <property type="project" value="TreeGrafter"/>
</dbReference>
<dbReference type="InterPro" id="IPR058923">
    <property type="entry name" value="RCC1-like_dom"/>
</dbReference>
<name>A0A4R6S6L1_9MICO</name>
<feature type="chain" id="PRO_5020355493" evidence="5">
    <location>
        <begin position="30"/>
        <end position="650"/>
    </location>
</feature>
<protein>
    <submittedName>
        <fullName evidence="8">Alpha-tubulin suppressor-like RCC1 family protein</fullName>
    </submittedName>
</protein>
<dbReference type="InterPro" id="IPR009091">
    <property type="entry name" value="RCC1/BLIP-II"/>
</dbReference>
<feature type="signal peptide" evidence="5">
    <location>
        <begin position="1"/>
        <end position="29"/>
    </location>
</feature>
<comment type="caution">
    <text evidence="8">The sequence shown here is derived from an EMBL/GenBank/DDBJ whole genome shotgun (WGS) entry which is preliminary data.</text>
</comment>
<keyword evidence="1" id="KW-0344">Guanine-nucleotide releasing factor</keyword>
<feature type="domain" description="RCC1-like" evidence="7">
    <location>
        <begin position="144"/>
        <end position="415"/>
    </location>
</feature>
<dbReference type="SUPFAM" id="SSF50985">
    <property type="entry name" value="RCC1/BLIP-II"/>
    <property type="match status" value="2"/>
</dbReference>
<dbReference type="EMBL" id="SNYA01000001">
    <property type="protein sequence ID" value="TDP95331.1"/>
    <property type="molecule type" value="Genomic_DNA"/>
</dbReference>
<keyword evidence="4" id="KW-0812">Transmembrane</keyword>
<dbReference type="GO" id="GO:0005737">
    <property type="term" value="C:cytoplasm"/>
    <property type="evidence" value="ECO:0007669"/>
    <property type="project" value="TreeGrafter"/>
</dbReference>
<dbReference type="PANTHER" id="PTHR45982:SF1">
    <property type="entry name" value="REGULATOR OF CHROMOSOME CONDENSATION"/>
    <property type="match status" value="1"/>
</dbReference>
<dbReference type="InterPro" id="IPR013098">
    <property type="entry name" value="Ig_I-set"/>
</dbReference>
<dbReference type="InterPro" id="IPR000408">
    <property type="entry name" value="Reg_chr_condens"/>
</dbReference>
<feature type="compositionally biased region" description="Pro residues" evidence="3">
    <location>
        <begin position="575"/>
        <end position="589"/>
    </location>
</feature>
<dbReference type="Gene3D" id="2.60.40.10">
    <property type="entry name" value="Immunoglobulins"/>
    <property type="match status" value="1"/>
</dbReference>
<keyword evidence="4" id="KW-1133">Transmembrane helix</keyword>
<dbReference type="SUPFAM" id="SSF48726">
    <property type="entry name" value="Immunoglobulin"/>
    <property type="match status" value="1"/>
</dbReference>
<accession>A0A4R6S6L1</accession>
<evidence type="ECO:0000256" key="1">
    <source>
        <dbReference type="ARBA" id="ARBA00022658"/>
    </source>
</evidence>
<dbReference type="OrthoDB" id="904022at2"/>
<evidence type="ECO:0000313" key="8">
    <source>
        <dbReference type="EMBL" id="TDP95331.1"/>
    </source>
</evidence>
<evidence type="ECO:0000313" key="9">
    <source>
        <dbReference type="Proteomes" id="UP000295601"/>
    </source>
</evidence>
<dbReference type="Gene3D" id="2.130.10.30">
    <property type="entry name" value="Regulator of chromosome condensation 1/beta-lactamase-inhibitor protein II"/>
    <property type="match status" value="2"/>
</dbReference>
<dbReference type="PANTHER" id="PTHR45982">
    <property type="entry name" value="REGULATOR OF CHROMOSOME CONDENSATION"/>
    <property type="match status" value="1"/>
</dbReference>
<feature type="compositionally biased region" description="Polar residues" evidence="3">
    <location>
        <begin position="594"/>
        <end position="605"/>
    </location>
</feature>
<feature type="region of interest" description="Disordered" evidence="3">
    <location>
        <begin position="569"/>
        <end position="605"/>
    </location>
</feature>
<dbReference type="Pfam" id="PF25390">
    <property type="entry name" value="WD40_RLD"/>
    <property type="match status" value="1"/>
</dbReference>
<dbReference type="PRINTS" id="PR00633">
    <property type="entry name" value="RCCNDNSATION"/>
</dbReference>
<dbReference type="PROSITE" id="PS50012">
    <property type="entry name" value="RCC1_3"/>
    <property type="match status" value="7"/>
</dbReference>
<dbReference type="Proteomes" id="UP000295601">
    <property type="component" value="Unassembled WGS sequence"/>
</dbReference>
<gene>
    <name evidence="8" type="ORF">EDF62_0006</name>
</gene>
<proteinExistence type="predicted"/>
<dbReference type="GO" id="GO:0005975">
    <property type="term" value="P:carbohydrate metabolic process"/>
    <property type="evidence" value="ECO:0007669"/>
    <property type="project" value="UniProtKB-ARBA"/>
</dbReference>
<evidence type="ECO:0000256" key="4">
    <source>
        <dbReference type="SAM" id="Phobius"/>
    </source>
</evidence>
<keyword evidence="4" id="KW-0472">Membrane</keyword>
<organism evidence="8 9">
    <name type="scientific">Leucobacter luti</name>
    <dbReference type="NCBI Taxonomy" id="340320"/>
    <lineage>
        <taxon>Bacteria</taxon>
        <taxon>Bacillati</taxon>
        <taxon>Actinomycetota</taxon>
        <taxon>Actinomycetes</taxon>
        <taxon>Micrococcales</taxon>
        <taxon>Microbacteriaceae</taxon>
        <taxon>Leucobacter</taxon>
    </lineage>
</organism>
<dbReference type="InterPro" id="IPR051553">
    <property type="entry name" value="Ran_GTPase-activating"/>
</dbReference>
<feature type="domain" description="Immunoglobulin I-set" evidence="6">
    <location>
        <begin position="478"/>
        <end position="561"/>
    </location>
</feature>
<evidence type="ECO:0000256" key="3">
    <source>
        <dbReference type="SAM" id="MobiDB-lite"/>
    </source>
</evidence>
<sequence length="650" mass="66724">MSKRTLNRLTVAAAALGLLLCGGTAPAFASPSPGEGPDTGGTEVVLPAPLGLVFSQVSAGSTHTLALDNAGKLYSWGDNEYGQLGDGSTTSRDTPVQVLPPQGVRFVQIDASRDGSMALGDDGNAYAWGLNSQGRFGYRSPSQHSVPTLVPGVAGVAFVQVSMSDTHALAIGSDGNTYGWGGDAFGQLGDGRDHVYSSPLTSVQLPDAVRFVKVAPRSGASAALGDNGKVYAWGNVFSTLYSTPKLVETPEGLALTEIASGGFHVSMIGDDGGTYAWGLNEYGQLGDGTTVDRRSAPVPVLTPPGVSFTHTAGGFLHSAAIGDDGNAYTWGYNAAGQLGDSGTVARNAPAKVDLPAGASLVQISAGNAHTVALDERGNAYAWGDNSRGQLGTGATGEENRPVQVSTPPVTVTAVSFDGEYGDDLTNNGDGTIQVRTPAHAPGVVDVVVEWEHNGEVQQPVRYPAAFTYLPTTVAPTVTNPAHQSVLAGDTATFEVQATGMPVPDVVWEASADQGRTWSPTVASAAASLSEDSRVLTVRGSNANNGVQYRAVASNTAGTVLSEPATLEVRSALKPTTPPTTPPSTPPTTPPKVATPQQSDSNSPKLARTGQNMALAVWAAAALTLSGAVVSTLALRTRNRAGQARRANDRV</sequence>
<evidence type="ECO:0000259" key="7">
    <source>
        <dbReference type="Pfam" id="PF25390"/>
    </source>
</evidence>
<keyword evidence="5" id="KW-0732">Signal</keyword>
<dbReference type="InterPro" id="IPR013783">
    <property type="entry name" value="Ig-like_fold"/>
</dbReference>
<dbReference type="AlphaFoldDB" id="A0A4R6S6L1"/>
<evidence type="ECO:0000256" key="2">
    <source>
        <dbReference type="ARBA" id="ARBA00022737"/>
    </source>
</evidence>
<evidence type="ECO:0000256" key="5">
    <source>
        <dbReference type="SAM" id="SignalP"/>
    </source>
</evidence>
<keyword evidence="9" id="KW-1185">Reference proteome</keyword>
<dbReference type="Pfam" id="PF07679">
    <property type="entry name" value="I-set"/>
    <property type="match status" value="1"/>
</dbReference>
<dbReference type="InterPro" id="IPR036179">
    <property type="entry name" value="Ig-like_dom_sf"/>
</dbReference>
<feature type="transmembrane region" description="Helical" evidence="4">
    <location>
        <begin position="612"/>
        <end position="634"/>
    </location>
</feature>